<dbReference type="EMBL" id="CAXHTA020000007">
    <property type="protein sequence ID" value="CAL5222767.1"/>
    <property type="molecule type" value="Genomic_DNA"/>
</dbReference>
<dbReference type="Gene3D" id="3.10.330.10">
    <property type="match status" value="1"/>
</dbReference>
<sequence>MGLFGDRSAAPAGAWQRETVSSPSNVHAKTNLVYLAPSDEASKAQFISINDMVFRTALDDRVEPGKIALSGVQRRSARISDRELVSVKSFLPPRGMEALLMTAALGFMRPMPATHKQEVDALAITTHLIRLFKGQVLTAGQELAFDYQGELFILRPVSMMIASSQDKSASQGLLTDTTAITFEPAPGLYGSGLTFKGQAMAAPRLFKAQEFNFESLGIGGLDQQFDQIFRRAFASRVFPPSMVERLGIRHVKGVLLFGPPGTGKTLIARQIGKMLNGKEPKIVNGPEILNKYVGASEENVRNLFKDAETEQAQKGDASELHVIIFDEIDAICKQRGSVSSGSGVHDTVVNQLLTKIDGVDALNNILLIGMTNRKDMLDEALLRPGRLEVQVEIGLADEKGRHQILQIHVKKMQQNSFLGTDVDLWNLAQRTKNFSGAEIEGLVKSATSFALNRQVDVNDLSKPIDEDNLKVCKEDFEEALKEVKPAFGAVTELLEAYRLNGIIDYGEHFRHLLSVCKQLVEQVRSSETTSLLTCLLEGPSGAGKTALAATLGLESEFPFVKVISSDNMVGYSEPAKCQQIAKVFDDAYRSPMSIIVLDDLERLLEYVPIGPRFSNTILQVLLVLLKKQPPQNRRLLVLGTTSAPALMEDMGFSAAFNVQLHVPALKEADVRTVLTAQKAFSSTDLEAAASCLTEAEVPIKRLLLLLELARQGVPEGSHIPLDRWMQVLHDLSLQ</sequence>
<dbReference type="InterPro" id="IPR041569">
    <property type="entry name" value="AAA_lid_3"/>
</dbReference>
<feature type="domain" description="AAA+ ATPase" evidence="7">
    <location>
        <begin position="250"/>
        <end position="397"/>
    </location>
</feature>
<dbReference type="Pfam" id="PF00004">
    <property type="entry name" value="AAA"/>
    <property type="match status" value="2"/>
</dbReference>
<comment type="subcellular location">
    <subcellularLocation>
        <location evidence="6">Cytoplasm</location>
    </subcellularLocation>
</comment>
<dbReference type="Gene3D" id="3.40.50.300">
    <property type="entry name" value="P-loop containing nucleotide triphosphate hydrolases"/>
    <property type="match status" value="2"/>
</dbReference>
<dbReference type="Proteomes" id="UP001497392">
    <property type="component" value="Unassembled WGS sequence"/>
</dbReference>
<keyword evidence="9" id="KW-1185">Reference proteome</keyword>
<dbReference type="SUPFAM" id="SSF52540">
    <property type="entry name" value="P-loop containing nucleoside triphosphate hydrolases"/>
    <property type="match status" value="2"/>
</dbReference>
<comment type="function">
    <text evidence="6">Required for vesicle-mediated transport. Catalyzes the fusion of transport vesicles within the Golgi cisternae. Is also required for transport from the endoplasmic reticulum to the Golgi stack. Seems to function as a fusion protein required for the delivery of cargo proteins to all compartments of the Golgi stack independent of vesicle origin.</text>
</comment>
<reference evidence="8 9" key="1">
    <citation type="submission" date="2024-06" db="EMBL/GenBank/DDBJ databases">
        <authorList>
            <person name="Kraege A."/>
            <person name="Thomma B."/>
        </authorList>
    </citation>
    <scope>NUCLEOTIDE SEQUENCE [LARGE SCALE GENOMIC DNA]</scope>
</reference>
<dbReference type="InterPro" id="IPR039812">
    <property type="entry name" value="Vesicle-fus_ATPase"/>
</dbReference>
<dbReference type="Gene3D" id="2.40.40.20">
    <property type="match status" value="1"/>
</dbReference>
<dbReference type="PANTHER" id="PTHR23078">
    <property type="entry name" value="VESICULAR-FUSION PROTEIN NSF"/>
    <property type="match status" value="1"/>
</dbReference>
<evidence type="ECO:0000256" key="2">
    <source>
        <dbReference type="ARBA" id="ARBA00022448"/>
    </source>
</evidence>
<protein>
    <recommendedName>
        <fullName evidence="6">Vesicle-fusing ATPase</fullName>
        <ecNumber evidence="6">3.6.4.6</ecNumber>
    </recommendedName>
</protein>
<dbReference type="SUPFAM" id="SSF54585">
    <property type="entry name" value="Cdc48 domain 2-like"/>
    <property type="match status" value="1"/>
</dbReference>
<keyword evidence="4 6" id="KW-0067">ATP-binding</keyword>
<dbReference type="InterPro" id="IPR027417">
    <property type="entry name" value="P-loop_NTPase"/>
</dbReference>
<dbReference type="SUPFAM" id="SSF50692">
    <property type="entry name" value="ADC-like"/>
    <property type="match status" value="1"/>
</dbReference>
<dbReference type="PROSITE" id="PS00674">
    <property type="entry name" value="AAA"/>
    <property type="match status" value="1"/>
</dbReference>
<dbReference type="InterPro" id="IPR003960">
    <property type="entry name" value="ATPase_AAA_CS"/>
</dbReference>
<dbReference type="Pfam" id="PF17862">
    <property type="entry name" value="AAA_lid_3"/>
    <property type="match status" value="1"/>
</dbReference>
<keyword evidence="2 6" id="KW-0813">Transport</keyword>
<keyword evidence="6" id="KW-0378">Hydrolase</keyword>
<dbReference type="InterPro" id="IPR003593">
    <property type="entry name" value="AAA+_ATPase"/>
</dbReference>
<keyword evidence="3 6" id="KW-0547">Nucleotide-binding</keyword>
<evidence type="ECO:0000256" key="6">
    <source>
        <dbReference type="RuleBase" id="RU367045"/>
    </source>
</evidence>
<evidence type="ECO:0000313" key="8">
    <source>
        <dbReference type="EMBL" id="CAL5222767.1"/>
    </source>
</evidence>
<keyword evidence="6" id="KW-0479">Metal-binding</keyword>
<comment type="catalytic activity">
    <reaction evidence="6">
        <text>ATP + H2O = ADP + phosphate + H(+)</text>
        <dbReference type="Rhea" id="RHEA:13065"/>
        <dbReference type="ChEBI" id="CHEBI:15377"/>
        <dbReference type="ChEBI" id="CHEBI:15378"/>
        <dbReference type="ChEBI" id="CHEBI:30616"/>
        <dbReference type="ChEBI" id="CHEBI:43474"/>
        <dbReference type="ChEBI" id="CHEBI:456216"/>
        <dbReference type="EC" id="3.6.4.6"/>
    </reaction>
</comment>
<feature type="domain" description="AAA+ ATPase" evidence="7">
    <location>
        <begin position="530"/>
        <end position="666"/>
    </location>
</feature>
<dbReference type="CDD" id="cd19504">
    <property type="entry name" value="RecA-like_NSF-SEC18_r1-like"/>
    <property type="match status" value="1"/>
</dbReference>
<dbReference type="SMART" id="SM00382">
    <property type="entry name" value="AAA"/>
    <property type="match status" value="2"/>
</dbReference>
<dbReference type="InterPro" id="IPR029067">
    <property type="entry name" value="CDC48_domain_2-like_sf"/>
</dbReference>
<dbReference type="Gene3D" id="1.10.8.60">
    <property type="match status" value="1"/>
</dbReference>
<keyword evidence="6" id="KW-0963">Cytoplasm</keyword>
<keyword evidence="5 6" id="KW-0653">Protein transport</keyword>
<dbReference type="InterPro" id="IPR003959">
    <property type="entry name" value="ATPase_AAA_core"/>
</dbReference>
<dbReference type="PANTHER" id="PTHR23078:SF3">
    <property type="entry name" value="VESICLE-FUSING ATPASE"/>
    <property type="match status" value="1"/>
</dbReference>
<organism evidence="8 9">
    <name type="scientific">Coccomyxa viridis</name>
    <dbReference type="NCBI Taxonomy" id="1274662"/>
    <lineage>
        <taxon>Eukaryota</taxon>
        <taxon>Viridiplantae</taxon>
        <taxon>Chlorophyta</taxon>
        <taxon>core chlorophytes</taxon>
        <taxon>Trebouxiophyceae</taxon>
        <taxon>Trebouxiophyceae incertae sedis</taxon>
        <taxon>Coccomyxaceae</taxon>
        <taxon>Coccomyxa</taxon>
    </lineage>
</organism>
<name>A0ABP1FZ06_9CHLO</name>
<comment type="cofactor">
    <cofactor evidence="6">
        <name>Mg(2+)</name>
        <dbReference type="ChEBI" id="CHEBI:18420"/>
    </cofactor>
    <text evidence="6">Binds 1 Mg(2+) ion per subunit.</text>
</comment>
<proteinExistence type="inferred from homology"/>
<evidence type="ECO:0000256" key="1">
    <source>
        <dbReference type="ARBA" id="ARBA00006914"/>
    </source>
</evidence>
<evidence type="ECO:0000259" key="7">
    <source>
        <dbReference type="SMART" id="SM00382"/>
    </source>
</evidence>
<comment type="similarity">
    <text evidence="1 6">Belongs to the AAA ATPase family.</text>
</comment>
<dbReference type="InterPro" id="IPR009010">
    <property type="entry name" value="Asp_de-COase-like_dom_sf"/>
</dbReference>
<gene>
    <name evidence="8" type="primary">g5179</name>
    <name evidence="8" type="ORF">VP750_LOCUS4426</name>
</gene>
<comment type="caution">
    <text evidence="8">The sequence shown here is derived from an EMBL/GenBank/DDBJ whole genome shotgun (WGS) entry which is preliminary data.</text>
</comment>
<keyword evidence="6" id="KW-0460">Magnesium</keyword>
<evidence type="ECO:0000256" key="5">
    <source>
        <dbReference type="ARBA" id="ARBA00022927"/>
    </source>
</evidence>
<dbReference type="EC" id="3.6.4.6" evidence="6"/>
<evidence type="ECO:0000256" key="3">
    <source>
        <dbReference type="ARBA" id="ARBA00022741"/>
    </source>
</evidence>
<keyword evidence="6" id="KW-0931">ER-Golgi transport</keyword>
<evidence type="ECO:0000313" key="9">
    <source>
        <dbReference type="Proteomes" id="UP001497392"/>
    </source>
</evidence>
<evidence type="ECO:0000256" key="4">
    <source>
        <dbReference type="ARBA" id="ARBA00022840"/>
    </source>
</evidence>
<accession>A0ABP1FZ06</accession>